<dbReference type="EMBL" id="MHLV01000017">
    <property type="protein sequence ID" value="OGZ17674.1"/>
    <property type="molecule type" value="Genomic_DNA"/>
</dbReference>
<organism evidence="1 2">
    <name type="scientific">Candidatus Nealsonbacteria bacterium RBG_13_36_15</name>
    <dbReference type="NCBI Taxonomy" id="1801660"/>
    <lineage>
        <taxon>Bacteria</taxon>
        <taxon>Candidatus Nealsoniibacteriota</taxon>
    </lineage>
</organism>
<sequence length="129" mass="15049">MEGGESVRISEIKGLLAGALEVPDDRSKLGRRLFVLKSERISSRRNSAKILDTLIISEALKNIWDEFIIILKIKGRRLDARVQLRDIDLLINKVTRYFAFSNRYPEFKEEVAKVRQRFFRAIDSIVERI</sequence>
<gene>
    <name evidence="1" type="ORF">A2Z78_00325</name>
</gene>
<accession>A0A1G2DVI7</accession>
<dbReference type="Proteomes" id="UP000176752">
    <property type="component" value="Unassembled WGS sequence"/>
</dbReference>
<reference evidence="1 2" key="1">
    <citation type="journal article" date="2016" name="Nat. Commun.">
        <title>Thousands of microbial genomes shed light on interconnected biogeochemical processes in an aquifer system.</title>
        <authorList>
            <person name="Anantharaman K."/>
            <person name="Brown C.T."/>
            <person name="Hug L.A."/>
            <person name="Sharon I."/>
            <person name="Castelle C.J."/>
            <person name="Probst A.J."/>
            <person name="Thomas B.C."/>
            <person name="Singh A."/>
            <person name="Wilkins M.J."/>
            <person name="Karaoz U."/>
            <person name="Brodie E.L."/>
            <person name="Williams K.H."/>
            <person name="Hubbard S.S."/>
            <person name="Banfield J.F."/>
        </authorList>
    </citation>
    <scope>NUCLEOTIDE SEQUENCE [LARGE SCALE GENOMIC DNA]</scope>
</reference>
<comment type="caution">
    <text evidence="1">The sequence shown here is derived from an EMBL/GenBank/DDBJ whole genome shotgun (WGS) entry which is preliminary data.</text>
</comment>
<proteinExistence type="predicted"/>
<evidence type="ECO:0000313" key="2">
    <source>
        <dbReference type="Proteomes" id="UP000176752"/>
    </source>
</evidence>
<evidence type="ECO:0000313" key="1">
    <source>
        <dbReference type="EMBL" id="OGZ17674.1"/>
    </source>
</evidence>
<dbReference type="AlphaFoldDB" id="A0A1G2DVI7"/>
<name>A0A1G2DVI7_9BACT</name>
<protein>
    <submittedName>
        <fullName evidence="1">Uncharacterized protein</fullName>
    </submittedName>
</protein>